<organism evidence="1 2">
    <name type="scientific">Trachymyrmex septentrionalis</name>
    <dbReference type="NCBI Taxonomy" id="34720"/>
    <lineage>
        <taxon>Eukaryota</taxon>
        <taxon>Metazoa</taxon>
        <taxon>Ecdysozoa</taxon>
        <taxon>Arthropoda</taxon>
        <taxon>Hexapoda</taxon>
        <taxon>Insecta</taxon>
        <taxon>Pterygota</taxon>
        <taxon>Neoptera</taxon>
        <taxon>Endopterygota</taxon>
        <taxon>Hymenoptera</taxon>
        <taxon>Apocrita</taxon>
        <taxon>Aculeata</taxon>
        <taxon>Formicoidea</taxon>
        <taxon>Formicidae</taxon>
        <taxon>Myrmicinae</taxon>
        <taxon>Trachymyrmex</taxon>
    </lineage>
</organism>
<evidence type="ECO:0000313" key="1">
    <source>
        <dbReference type="EMBL" id="KYN32899.1"/>
    </source>
</evidence>
<sequence>MVQWRFGGLLTNESHPVLTSVPVDRNGFGFVSHRSTHCGLGLQDSGSQARARGIFDISCRILEANVCVSVTRFSPRTRSSNLDFKTKRSKDSAEFFYSCIYSMLYSYTKLHKVAQKLQQYCRDFTAILL</sequence>
<accession>A0A195EYD5</accession>
<proteinExistence type="predicted"/>
<name>A0A195EYD5_9HYME</name>
<gene>
    <name evidence="1" type="ORF">ALC56_12715</name>
</gene>
<dbReference type="AlphaFoldDB" id="A0A195EYD5"/>
<keyword evidence="2" id="KW-1185">Reference proteome</keyword>
<dbReference type="Proteomes" id="UP000078541">
    <property type="component" value="Unassembled WGS sequence"/>
</dbReference>
<evidence type="ECO:0000313" key="2">
    <source>
        <dbReference type="Proteomes" id="UP000078541"/>
    </source>
</evidence>
<protein>
    <submittedName>
        <fullName evidence="1">Uncharacterized protein</fullName>
    </submittedName>
</protein>
<reference evidence="1 2" key="1">
    <citation type="submission" date="2016-03" db="EMBL/GenBank/DDBJ databases">
        <title>Trachymyrmex septentrionalis WGS genome.</title>
        <authorList>
            <person name="Nygaard S."/>
            <person name="Hu H."/>
            <person name="Boomsma J."/>
            <person name="Zhang G."/>
        </authorList>
    </citation>
    <scope>NUCLEOTIDE SEQUENCE [LARGE SCALE GENOMIC DNA]</scope>
    <source>
        <strain evidence="1">Tsep2-gDNA-1</strain>
        <tissue evidence="1">Whole body</tissue>
    </source>
</reference>
<dbReference type="EMBL" id="KQ981923">
    <property type="protein sequence ID" value="KYN32899.1"/>
    <property type="molecule type" value="Genomic_DNA"/>
</dbReference>